<name>A0A8S2SEE4_9BILA</name>
<sequence>LRSRHDDLIKENEEQQNKISLLEQRLYANHSYEQLKEHQAQLEEQLAKQCEKTIQLEIILRQENIDKIKFDQLKQIELSYNEL</sequence>
<proteinExistence type="predicted"/>
<evidence type="ECO:0000313" key="4">
    <source>
        <dbReference type="EMBL" id="CAF4343567.1"/>
    </source>
</evidence>
<dbReference type="Proteomes" id="UP000681720">
    <property type="component" value="Unassembled WGS sequence"/>
</dbReference>
<feature type="coiled-coil region" evidence="1">
    <location>
        <begin position="5"/>
        <end position="52"/>
    </location>
</feature>
<dbReference type="EMBL" id="CAJOBJ010044536">
    <property type="protein sequence ID" value="CAF4343567.1"/>
    <property type="molecule type" value="Genomic_DNA"/>
</dbReference>
<comment type="caution">
    <text evidence="2">The sequence shown here is derived from an EMBL/GenBank/DDBJ whole genome shotgun (WGS) entry which is preliminary data.</text>
</comment>
<evidence type="ECO:0000313" key="2">
    <source>
        <dbReference type="EMBL" id="CAF4218377.1"/>
    </source>
</evidence>
<gene>
    <name evidence="2" type="ORF">BYL167_LOCUS24280</name>
    <name evidence="3" type="ORF">GIL414_LOCUS27581</name>
    <name evidence="4" type="ORF">GIL414_LOCUS27652</name>
</gene>
<evidence type="ECO:0000256" key="1">
    <source>
        <dbReference type="SAM" id="Coils"/>
    </source>
</evidence>
<reference evidence="2" key="1">
    <citation type="submission" date="2021-02" db="EMBL/GenBank/DDBJ databases">
        <authorList>
            <person name="Nowell W R."/>
        </authorList>
    </citation>
    <scope>NUCLEOTIDE SEQUENCE</scope>
</reference>
<organism evidence="2 5">
    <name type="scientific">Rotaria magnacalcarata</name>
    <dbReference type="NCBI Taxonomy" id="392030"/>
    <lineage>
        <taxon>Eukaryota</taxon>
        <taxon>Metazoa</taxon>
        <taxon>Spiralia</taxon>
        <taxon>Gnathifera</taxon>
        <taxon>Rotifera</taxon>
        <taxon>Eurotatoria</taxon>
        <taxon>Bdelloidea</taxon>
        <taxon>Philodinida</taxon>
        <taxon>Philodinidae</taxon>
        <taxon>Rotaria</taxon>
    </lineage>
</organism>
<dbReference type="Proteomes" id="UP000681967">
    <property type="component" value="Unassembled WGS sequence"/>
</dbReference>
<evidence type="ECO:0000313" key="5">
    <source>
        <dbReference type="Proteomes" id="UP000681967"/>
    </source>
</evidence>
<feature type="non-terminal residue" evidence="2">
    <location>
        <position position="1"/>
    </location>
</feature>
<protein>
    <submittedName>
        <fullName evidence="2">Uncharacterized protein</fullName>
    </submittedName>
</protein>
<accession>A0A8S2SEE4</accession>
<keyword evidence="1" id="KW-0175">Coiled coil</keyword>
<dbReference type="EMBL" id="CAJOBJ010044200">
    <property type="protein sequence ID" value="CAF4341892.1"/>
    <property type="molecule type" value="Genomic_DNA"/>
</dbReference>
<dbReference type="AlphaFoldDB" id="A0A8S2SEE4"/>
<feature type="non-terminal residue" evidence="2">
    <location>
        <position position="83"/>
    </location>
</feature>
<evidence type="ECO:0000313" key="3">
    <source>
        <dbReference type="EMBL" id="CAF4341892.1"/>
    </source>
</evidence>
<dbReference type="EMBL" id="CAJOBH010020481">
    <property type="protein sequence ID" value="CAF4218377.1"/>
    <property type="molecule type" value="Genomic_DNA"/>
</dbReference>